<dbReference type="KEGG" id="ntn:D5366_08665"/>
<reference evidence="1 2" key="1">
    <citation type="submission" date="2018-09" db="EMBL/GenBank/DDBJ databases">
        <title>The complete genome sequence of Neokomagataea tanensis NBRC 106556(T).</title>
        <authorList>
            <person name="Chua K.-O."/>
            <person name="See-Too W.-S."/>
            <person name="Hong K.-W."/>
            <person name="Yin W.-F."/>
            <person name="Chan K.-G."/>
        </authorList>
    </citation>
    <scope>NUCLEOTIDE SEQUENCE [LARGE SCALE GENOMIC DNA]</scope>
    <source>
        <strain evidence="2">AH13 \ NBRC 106556</strain>
    </source>
</reference>
<dbReference type="AlphaFoldDB" id="A0A4Y6V9D6"/>
<gene>
    <name evidence="1" type="ORF">D5366_08665</name>
</gene>
<keyword evidence="2" id="KW-1185">Reference proteome</keyword>
<protein>
    <submittedName>
        <fullName evidence="1">Uncharacterized protein</fullName>
    </submittedName>
</protein>
<name>A0A4Y6V9D6_9PROT</name>
<dbReference type="EMBL" id="CP032485">
    <property type="protein sequence ID" value="QDH25270.1"/>
    <property type="molecule type" value="Genomic_DNA"/>
</dbReference>
<organism evidence="1 2">
    <name type="scientific">Neokomagataea tanensis</name>
    <dbReference type="NCBI Taxonomy" id="661191"/>
    <lineage>
        <taxon>Bacteria</taxon>
        <taxon>Pseudomonadati</taxon>
        <taxon>Pseudomonadota</taxon>
        <taxon>Alphaproteobacteria</taxon>
        <taxon>Acetobacterales</taxon>
        <taxon>Acetobacteraceae</taxon>
        <taxon>Neokomagataea</taxon>
    </lineage>
</organism>
<dbReference type="Proteomes" id="UP000317214">
    <property type="component" value="Chromosome"/>
</dbReference>
<evidence type="ECO:0000313" key="2">
    <source>
        <dbReference type="Proteomes" id="UP000317214"/>
    </source>
</evidence>
<accession>A0A4Y6V9D6</accession>
<proteinExistence type="predicted"/>
<sequence length="252" mass="26592">MVRLVSGNVDLSASPCGWMAPTSKQPQFATFYNTKFAGSNLASGGLRAQVVGAPVLTAGIEGKELPYLTTTGGTHYLMTSVPETPSGTIITVARMMVPPTGNVNDGVVVGNYDAGNTMLLYTAATAPEGAVRGRMPQLSPAGFNAVPPLKSQMRDWLLCALRWSCTENVSSGTVQCITLNAKSSQTGAGLNAKLGTSYLSIGSQSYSVNTKNQSGVIDHAFTGIWDYQLNEDEMGDVVGIIKNWGLKYGQKI</sequence>
<evidence type="ECO:0000313" key="1">
    <source>
        <dbReference type="EMBL" id="QDH25270.1"/>
    </source>
</evidence>